<proteinExistence type="predicted"/>
<name>A0ABQ4CTD6_9ACTN</name>
<feature type="transmembrane region" description="Helical" evidence="1">
    <location>
        <begin position="6"/>
        <end position="32"/>
    </location>
</feature>
<evidence type="ECO:0000313" key="2">
    <source>
        <dbReference type="EMBL" id="GIF74561.1"/>
    </source>
</evidence>
<reference evidence="2 3" key="1">
    <citation type="submission" date="2021-01" db="EMBL/GenBank/DDBJ databases">
        <title>Whole genome shotgun sequence of Asanoa siamensis NBRC 107932.</title>
        <authorList>
            <person name="Komaki H."/>
            <person name="Tamura T."/>
        </authorList>
    </citation>
    <scope>NUCLEOTIDE SEQUENCE [LARGE SCALE GENOMIC DNA]</scope>
    <source>
        <strain evidence="2 3">NBRC 107932</strain>
    </source>
</reference>
<accession>A0ABQ4CTD6</accession>
<evidence type="ECO:0000313" key="3">
    <source>
        <dbReference type="Proteomes" id="UP000604117"/>
    </source>
</evidence>
<organism evidence="2 3">
    <name type="scientific">Asanoa siamensis</name>
    <dbReference type="NCBI Taxonomy" id="926357"/>
    <lineage>
        <taxon>Bacteria</taxon>
        <taxon>Bacillati</taxon>
        <taxon>Actinomycetota</taxon>
        <taxon>Actinomycetes</taxon>
        <taxon>Micromonosporales</taxon>
        <taxon>Micromonosporaceae</taxon>
        <taxon>Asanoa</taxon>
    </lineage>
</organism>
<keyword evidence="1" id="KW-0472">Membrane</keyword>
<feature type="transmembrane region" description="Helical" evidence="1">
    <location>
        <begin position="44"/>
        <end position="64"/>
    </location>
</feature>
<comment type="caution">
    <text evidence="2">The sequence shown here is derived from an EMBL/GenBank/DDBJ whole genome shotgun (WGS) entry which is preliminary data.</text>
</comment>
<dbReference type="Proteomes" id="UP000604117">
    <property type="component" value="Unassembled WGS sequence"/>
</dbReference>
<keyword evidence="1" id="KW-0812">Transmembrane</keyword>
<protein>
    <submittedName>
        <fullName evidence="2">Uncharacterized protein</fullName>
    </submittedName>
</protein>
<dbReference type="EMBL" id="BONE01000032">
    <property type="protein sequence ID" value="GIF74561.1"/>
    <property type="molecule type" value="Genomic_DNA"/>
</dbReference>
<gene>
    <name evidence="2" type="ORF">Asi02nite_40790</name>
</gene>
<evidence type="ECO:0000256" key="1">
    <source>
        <dbReference type="SAM" id="Phobius"/>
    </source>
</evidence>
<sequence length="71" mass="7587">MWGVPLAAGLSTATIPLCGALLLLLVLLAVFFARRARRALDPQATGLARVLPFMSFLTVPAALVPPRRPIH</sequence>
<keyword evidence="1" id="KW-1133">Transmembrane helix</keyword>
<keyword evidence="3" id="KW-1185">Reference proteome</keyword>